<reference evidence="13" key="2">
    <citation type="submission" date="2021-09" db="EMBL/GenBank/DDBJ databases">
        <authorList>
            <person name="Jia N."/>
            <person name="Wang J."/>
            <person name="Shi W."/>
            <person name="Du L."/>
            <person name="Sun Y."/>
            <person name="Zhan W."/>
            <person name="Jiang J."/>
            <person name="Wang Q."/>
            <person name="Zhang B."/>
            <person name="Ji P."/>
            <person name="Sakyi L.B."/>
            <person name="Cui X."/>
            <person name="Yuan T."/>
            <person name="Jiang B."/>
            <person name="Yang W."/>
            <person name="Lam T.T.-Y."/>
            <person name="Chang Q."/>
            <person name="Ding S."/>
            <person name="Wang X."/>
            <person name="Zhu J."/>
            <person name="Ruan X."/>
            <person name="Zhao L."/>
            <person name="Wei J."/>
            <person name="Que T."/>
            <person name="Du C."/>
            <person name="Cheng J."/>
            <person name="Dai P."/>
            <person name="Han X."/>
            <person name="Huang E."/>
            <person name="Gao Y."/>
            <person name="Liu J."/>
            <person name="Shao H."/>
            <person name="Ye R."/>
            <person name="Li L."/>
            <person name="Wei W."/>
            <person name="Wang X."/>
            <person name="Wang C."/>
            <person name="Huo Q."/>
            <person name="Li W."/>
            <person name="Guo W."/>
            <person name="Chen H."/>
            <person name="Chen S."/>
            <person name="Zhou L."/>
            <person name="Zhou L."/>
            <person name="Ni X."/>
            <person name="Tian J."/>
            <person name="Zhou Y."/>
            <person name="Sheng Y."/>
            <person name="Liu T."/>
            <person name="Pan Y."/>
            <person name="Xia L."/>
            <person name="Li J."/>
            <person name="Zhao F."/>
            <person name="Cao W."/>
        </authorList>
    </citation>
    <scope>NUCLEOTIDE SEQUENCE</scope>
    <source>
        <strain evidence="13">Rsan-2018</strain>
        <tissue evidence="13">Larvae</tissue>
    </source>
</reference>
<evidence type="ECO:0000259" key="11">
    <source>
        <dbReference type="Pfam" id="PF05183"/>
    </source>
</evidence>
<feature type="domain" description="RDRP core" evidence="11">
    <location>
        <begin position="600"/>
        <end position="1168"/>
    </location>
</feature>
<gene>
    <name evidence="13" type="ORF">HPB52_005835</name>
</gene>
<evidence type="ECO:0000259" key="10">
    <source>
        <dbReference type="Pfam" id="PF01498"/>
    </source>
</evidence>
<dbReference type="SUPFAM" id="SSF46689">
    <property type="entry name" value="Homeodomain-like"/>
    <property type="match status" value="1"/>
</dbReference>
<dbReference type="EC" id="2.7.7.48" evidence="3"/>
<dbReference type="PANTHER" id="PTHR23079:SF55">
    <property type="entry name" value="RNA-DIRECTED RNA POLYMERASE"/>
    <property type="match status" value="1"/>
</dbReference>
<dbReference type="InterPro" id="IPR057596">
    <property type="entry name" value="RDRP_core"/>
</dbReference>
<dbReference type="GO" id="GO:0015074">
    <property type="term" value="P:DNA integration"/>
    <property type="evidence" value="ECO:0007669"/>
    <property type="project" value="InterPro"/>
</dbReference>
<dbReference type="InterPro" id="IPR009057">
    <property type="entry name" value="Homeodomain-like_sf"/>
</dbReference>
<evidence type="ECO:0000259" key="12">
    <source>
        <dbReference type="Pfam" id="PF26253"/>
    </source>
</evidence>
<evidence type="ECO:0000256" key="7">
    <source>
        <dbReference type="ARBA" id="ARBA00022884"/>
    </source>
</evidence>
<keyword evidence="4" id="KW-0696">RNA-directed RNA polymerase</keyword>
<dbReference type="EMBL" id="JABSTV010001253">
    <property type="protein sequence ID" value="KAH7943144.1"/>
    <property type="molecule type" value="Genomic_DNA"/>
</dbReference>
<dbReference type="GO" id="GO:0030422">
    <property type="term" value="P:siRNA processing"/>
    <property type="evidence" value="ECO:0007669"/>
    <property type="project" value="TreeGrafter"/>
</dbReference>
<comment type="caution">
    <text evidence="13">The sequence shown here is derived from an EMBL/GenBank/DDBJ whole genome shotgun (WGS) entry which is preliminary data.</text>
</comment>
<feature type="domain" description="RDRP C-terminal head" evidence="12">
    <location>
        <begin position="1192"/>
        <end position="1329"/>
    </location>
</feature>
<evidence type="ECO:0000313" key="13">
    <source>
        <dbReference type="EMBL" id="KAH7943144.1"/>
    </source>
</evidence>
<name>A0A9D4PHY1_RHISA</name>
<dbReference type="Pfam" id="PF26253">
    <property type="entry name" value="RdRP_head"/>
    <property type="match status" value="1"/>
</dbReference>
<dbReference type="GO" id="GO:0003677">
    <property type="term" value="F:DNA binding"/>
    <property type="evidence" value="ECO:0007669"/>
    <property type="project" value="InterPro"/>
</dbReference>
<keyword evidence="5" id="KW-0808">Transferase</keyword>
<evidence type="ECO:0000256" key="3">
    <source>
        <dbReference type="ARBA" id="ARBA00012494"/>
    </source>
</evidence>
<dbReference type="Pfam" id="PF05183">
    <property type="entry name" value="RdRP"/>
    <property type="match status" value="1"/>
</dbReference>
<dbReference type="InterPro" id="IPR036397">
    <property type="entry name" value="RNaseH_sf"/>
</dbReference>
<accession>A0A9D4PHY1</accession>
<comment type="catalytic activity">
    <reaction evidence="9">
        <text>RNA(n) + a ribonucleoside 5'-triphosphate = RNA(n+1) + diphosphate</text>
        <dbReference type="Rhea" id="RHEA:21248"/>
        <dbReference type="Rhea" id="RHEA-COMP:14527"/>
        <dbReference type="Rhea" id="RHEA-COMP:17342"/>
        <dbReference type="ChEBI" id="CHEBI:33019"/>
        <dbReference type="ChEBI" id="CHEBI:61557"/>
        <dbReference type="ChEBI" id="CHEBI:140395"/>
        <dbReference type="EC" id="2.7.7.48"/>
    </reaction>
</comment>
<dbReference type="Pfam" id="PF01498">
    <property type="entry name" value="HTH_Tnp_Tc3_2"/>
    <property type="match status" value="1"/>
</dbReference>
<dbReference type="InterPro" id="IPR058752">
    <property type="entry name" value="RDRP_C_head"/>
</dbReference>
<dbReference type="InterPro" id="IPR002492">
    <property type="entry name" value="Transposase_Tc1-like"/>
</dbReference>
<proteinExistence type="inferred from homology"/>
<evidence type="ECO:0000256" key="1">
    <source>
        <dbReference type="ARBA" id="ARBA00004123"/>
    </source>
</evidence>
<feature type="domain" description="Transposase Tc1-like" evidence="10">
    <location>
        <begin position="161"/>
        <end position="225"/>
    </location>
</feature>
<protein>
    <recommendedName>
        <fullName evidence="3">RNA-directed RNA polymerase</fullName>
        <ecNumber evidence="3">2.7.7.48</ecNumber>
    </recommendedName>
</protein>
<evidence type="ECO:0000256" key="5">
    <source>
        <dbReference type="ARBA" id="ARBA00022679"/>
    </source>
</evidence>
<dbReference type="PANTHER" id="PTHR23079">
    <property type="entry name" value="RNA-DEPENDENT RNA POLYMERASE"/>
    <property type="match status" value="1"/>
</dbReference>
<evidence type="ECO:0000256" key="6">
    <source>
        <dbReference type="ARBA" id="ARBA00022695"/>
    </source>
</evidence>
<dbReference type="GO" id="GO:0031380">
    <property type="term" value="C:nuclear RNA-directed RNA polymerase complex"/>
    <property type="evidence" value="ECO:0007669"/>
    <property type="project" value="TreeGrafter"/>
</dbReference>
<dbReference type="Proteomes" id="UP000821837">
    <property type="component" value="Unassembled WGS sequence"/>
</dbReference>
<evidence type="ECO:0000256" key="4">
    <source>
        <dbReference type="ARBA" id="ARBA00022484"/>
    </source>
</evidence>
<keyword evidence="14" id="KW-1185">Reference proteome</keyword>
<dbReference type="VEuPathDB" id="VectorBase:RSAN_028817"/>
<keyword evidence="8" id="KW-0943">RNA-mediated gene silencing</keyword>
<keyword evidence="6" id="KW-0548">Nucleotidyltransferase</keyword>
<reference evidence="13" key="1">
    <citation type="journal article" date="2020" name="Cell">
        <title>Large-Scale Comparative Analyses of Tick Genomes Elucidate Their Genetic Diversity and Vector Capacities.</title>
        <authorList>
            <consortium name="Tick Genome and Microbiome Consortium (TIGMIC)"/>
            <person name="Jia N."/>
            <person name="Wang J."/>
            <person name="Shi W."/>
            <person name="Du L."/>
            <person name="Sun Y."/>
            <person name="Zhan W."/>
            <person name="Jiang J.F."/>
            <person name="Wang Q."/>
            <person name="Zhang B."/>
            <person name="Ji P."/>
            <person name="Bell-Sakyi L."/>
            <person name="Cui X.M."/>
            <person name="Yuan T.T."/>
            <person name="Jiang B.G."/>
            <person name="Yang W.F."/>
            <person name="Lam T.T."/>
            <person name="Chang Q.C."/>
            <person name="Ding S.J."/>
            <person name="Wang X.J."/>
            <person name="Zhu J.G."/>
            <person name="Ruan X.D."/>
            <person name="Zhao L."/>
            <person name="Wei J.T."/>
            <person name="Ye R.Z."/>
            <person name="Que T.C."/>
            <person name="Du C.H."/>
            <person name="Zhou Y.H."/>
            <person name="Cheng J.X."/>
            <person name="Dai P.F."/>
            <person name="Guo W.B."/>
            <person name="Han X.H."/>
            <person name="Huang E.J."/>
            <person name="Li L.F."/>
            <person name="Wei W."/>
            <person name="Gao Y.C."/>
            <person name="Liu J.Z."/>
            <person name="Shao H.Z."/>
            <person name="Wang X."/>
            <person name="Wang C.C."/>
            <person name="Yang T.C."/>
            <person name="Huo Q.B."/>
            <person name="Li W."/>
            <person name="Chen H.Y."/>
            <person name="Chen S.E."/>
            <person name="Zhou L.G."/>
            <person name="Ni X.B."/>
            <person name="Tian J.H."/>
            <person name="Sheng Y."/>
            <person name="Liu T."/>
            <person name="Pan Y.S."/>
            <person name="Xia L.Y."/>
            <person name="Li J."/>
            <person name="Zhao F."/>
            <person name="Cao W.C."/>
        </authorList>
    </citation>
    <scope>NUCLEOTIDE SEQUENCE</scope>
    <source>
        <strain evidence="13">Rsan-2018</strain>
    </source>
</reference>
<dbReference type="Gene3D" id="3.30.420.10">
    <property type="entry name" value="Ribonuclease H-like superfamily/Ribonuclease H"/>
    <property type="match status" value="1"/>
</dbReference>
<dbReference type="InterPro" id="IPR007855">
    <property type="entry name" value="RDRP"/>
</dbReference>
<evidence type="ECO:0000313" key="14">
    <source>
        <dbReference type="Proteomes" id="UP000821837"/>
    </source>
</evidence>
<evidence type="ECO:0000256" key="8">
    <source>
        <dbReference type="ARBA" id="ARBA00023158"/>
    </source>
</evidence>
<dbReference type="VEuPathDB" id="VectorBase:RSAN_032904"/>
<dbReference type="GO" id="GO:0006313">
    <property type="term" value="P:DNA transposition"/>
    <property type="evidence" value="ECO:0007669"/>
    <property type="project" value="InterPro"/>
</dbReference>
<comment type="similarity">
    <text evidence="2">Belongs to the RdRP family.</text>
</comment>
<dbReference type="GO" id="GO:0003968">
    <property type="term" value="F:RNA-directed RNA polymerase activity"/>
    <property type="evidence" value="ECO:0007669"/>
    <property type="project" value="UniProtKB-KW"/>
</dbReference>
<evidence type="ECO:0000256" key="9">
    <source>
        <dbReference type="ARBA" id="ARBA00048744"/>
    </source>
</evidence>
<comment type="subcellular location">
    <subcellularLocation>
        <location evidence="1">Nucleus</location>
    </subcellularLocation>
</comment>
<dbReference type="GO" id="GO:0003723">
    <property type="term" value="F:RNA binding"/>
    <property type="evidence" value="ECO:0007669"/>
    <property type="project" value="UniProtKB-KW"/>
</dbReference>
<keyword evidence="7" id="KW-0694">RNA-binding</keyword>
<sequence length="1618" mass="184297">MLCSMPTTYHQLKVQLWWMLPDSRDSHEEFLEAYRTFFSEQTPLVDVDATFSISEIYRKPNKNLYEEAIYHLDCTIEWPGVLWFGASTKYLQNFTMAPRLTLDERRAITVMGRTMSQRAISAATGRPLPTVNRVLRAFYEEGRLADAVRRRPERATTDEEDRLIVAASVENPFLTAREIRDTLGLDVSMQTIRRMLHSALIKSRIAAQRTQLEQIHKQQRMDFASVVENWTPDNWRAVVFSDEATFCTRWDQRQRLGRAWCIAGRDKAHGKALFQWLVPSPLEAFQLATHPFDRDVSLSSVSFGTLVQLGVFVQHQLFSSSIIRDHRDYWVNATFHHDQRVLHIDLHLNHRDGCAGRVAEYRFVVPYLNILKVLINEKDRLVEIYLQLKIPAMLMGEVINDIPSRPGSAAAAAPLRWERHLAIGCDCIGGPVRTASLCGGLFLKLVLRDHSLARRVIGRLSQRCAHSTLFCYAPIRTYCPDAVVARWTNEVMARCEEMQRTLPFPCAYAFKAALHITFDVLDQMALMSTSSFDKLMRDIEKRSKKEPSVVERALSHIVTSIDAGNVVMFAPAFYASCTMFKDEKPPQLARGTCLVRSVFVTPGRLILRPAQVHFENRILREFNAEFAIRVSFRDDNLDKLSFTLNLHSSRDALLNAVVARFLQDGLRVGAREFKFLAPSTSQLRDHGTWMYAADEQQNSAVTIREWMGKFEGIPNVAKRMARMGQCFSSTEQSVRVKACDVQEVPDIIGGAHPVSRKPYIFSDGVGMMSVPLAEEVYEVMKLKERPSAIQVRYAGAKGMLCVNPALPNKKLLCLRPSMQKFPCFSSEYLEVVKVSAPRSVTLNRPLITILEQLGVPTDTFVYLQERMILEFTDALVNESRAADVLSAWSKLQLPYEDLSKAGFQLTLDPFFRSLLLAVYRNAVAGLRYKTRIALPVDRARNMLGVVDTTGKLQYGEVFMQCTEMRSPQVQHQEPPKKTVITGTVLVTKCPCLHPGDVRKFTAIDVPELHHVVDCIVFPAQGPRPHPDEMAGSDLDGDEYVVIWEKCLFFPGANRTPMNFSDRNPEPHGKQITIEDMIQFLCNYIKNDSIGILSNAHLAWADQEKDGIHSQKCLAIAEKISICLDFAKNGKTAFLRREERPMLYPDFMEKGSHKTTYRSDRALGVLYRTCRSLEAAVGRLGHRHVDPGRCQALAVPGWEEYRESATQALTDYNTNLRRILNQYGIGSEGEVMACMVNTFDTYHNAQSDKLNMEDLVEKMVKFLTVTTRDVFYDDILKEMQDGGISDQEELRRRKLRRASAWYMVTYEHSEENSFFSFPWCIADLLIEILRSADAEDKVWCPNILYWKIDHLVKENSDLAEDDGLDAGCDSFKTAFHIIEKWLKEETLLGQHEPGAPSKPGLCSNCLLDIYTEFLGSRKLAPVGKIVTRRRHAMMIVGTLVVSFLRWCLEQHRLPRGTCRVGICAGGGYDCQTHRLPMVALRAYSSLAVSLDPCHISLPCDPAYHEPHQEIFERDPVRIQIANPAMDQMLKEKLNAVRQLLMRWTGVQDVQIQHQDDYDNTYIVVTATGRDWQIWFLEELLLQRWLPQAIDCGDLLKFLRDNPQAGQAKLGSRNLASTKR</sequence>
<organism evidence="13 14">
    <name type="scientific">Rhipicephalus sanguineus</name>
    <name type="common">Brown dog tick</name>
    <name type="synonym">Ixodes sanguineus</name>
    <dbReference type="NCBI Taxonomy" id="34632"/>
    <lineage>
        <taxon>Eukaryota</taxon>
        <taxon>Metazoa</taxon>
        <taxon>Ecdysozoa</taxon>
        <taxon>Arthropoda</taxon>
        <taxon>Chelicerata</taxon>
        <taxon>Arachnida</taxon>
        <taxon>Acari</taxon>
        <taxon>Parasitiformes</taxon>
        <taxon>Ixodida</taxon>
        <taxon>Ixodoidea</taxon>
        <taxon>Ixodidae</taxon>
        <taxon>Rhipicephalinae</taxon>
        <taxon>Rhipicephalus</taxon>
        <taxon>Rhipicephalus</taxon>
    </lineage>
</organism>
<evidence type="ECO:0000256" key="2">
    <source>
        <dbReference type="ARBA" id="ARBA00005762"/>
    </source>
</evidence>